<gene>
    <name evidence="14" type="ORF">Rsub_07562</name>
</gene>
<comment type="caution">
    <text evidence="14">The sequence shown here is derived from an EMBL/GenBank/DDBJ whole genome shotgun (WGS) entry which is preliminary data.</text>
</comment>
<dbReference type="InterPro" id="IPR033756">
    <property type="entry name" value="YlxH/NBP35"/>
</dbReference>
<dbReference type="GO" id="GO:0016226">
    <property type="term" value="P:iron-sulfur cluster assembly"/>
    <property type="evidence" value="ECO:0007669"/>
    <property type="project" value="InterPro"/>
</dbReference>
<evidence type="ECO:0000256" key="13">
    <source>
        <dbReference type="SAM" id="MobiDB-lite"/>
    </source>
</evidence>
<dbReference type="Gene3D" id="3.40.50.300">
    <property type="entry name" value="P-loop containing nucleotide triphosphate hydrolases"/>
    <property type="match status" value="1"/>
</dbReference>
<dbReference type="GO" id="GO:0005524">
    <property type="term" value="F:ATP binding"/>
    <property type="evidence" value="ECO:0007669"/>
    <property type="project" value="UniProtKB-KW"/>
</dbReference>
<organism evidence="14 15">
    <name type="scientific">Raphidocelis subcapitata</name>
    <dbReference type="NCBI Taxonomy" id="307507"/>
    <lineage>
        <taxon>Eukaryota</taxon>
        <taxon>Viridiplantae</taxon>
        <taxon>Chlorophyta</taxon>
        <taxon>core chlorophytes</taxon>
        <taxon>Chlorophyceae</taxon>
        <taxon>CS clade</taxon>
        <taxon>Sphaeropleales</taxon>
        <taxon>Selenastraceae</taxon>
        <taxon>Raphidocelis</taxon>
    </lineage>
</organism>
<dbReference type="FunFam" id="3.40.50.300:FF:000709">
    <property type="entry name" value="Iron-sulfur protein NUBPL isoform X1"/>
    <property type="match status" value="1"/>
</dbReference>
<dbReference type="PANTHER" id="PTHR42961">
    <property type="entry name" value="IRON-SULFUR PROTEIN NUBPL"/>
    <property type="match status" value="1"/>
</dbReference>
<keyword evidence="15" id="KW-1185">Reference proteome</keyword>
<keyword evidence="10" id="KW-0496">Mitochondrion</keyword>
<evidence type="ECO:0000256" key="7">
    <source>
        <dbReference type="ARBA" id="ARBA00022946"/>
    </source>
</evidence>
<evidence type="ECO:0000256" key="4">
    <source>
        <dbReference type="ARBA" id="ARBA00022723"/>
    </source>
</evidence>
<reference evidence="14 15" key="1">
    <citation type="journal article" date="2018" name="Sci. Rep.">
        <title>Raphidocelis subcapitata (=Pseudokirchneriella subcapitata) provides an insight into genome evolution and environmental adaptations in the Sphaeropleales.</title>
        <authorList>
            <person name="Suzuki S."/>
            <person name="Yamaguchi H."/>
            <person name="Nakajima N."/>
            <person name="Kawachi M."/>
        </authorList>
    </citation>
    <scope>NUCLEOTIDE SEQUENCE [LARGE SCALE GENOMIC DNA]</scope>
    <source>
        <strain evidence="14 15">NIES-35</strain>
    </source>
</reference>
<protein>
    <recommendedName>
        <fullName evidence="12">Nucleotide-binding protein-like</fullName>
    </recommendedName>
</protein>
<keyword evidence="8" id="KW-0408">Iron</keyword>
<feature type="compositionally biased region" description="Gly residues" evidence="13">
    <location>
        <begin position="329"/>
        <end position="340"/>
    </location>
</feature>
<comment type="similarity">
    <text evidence="11">Belongs to the Mrp/NBP35 ATP-binding proteins family.</text>
</comment>
<evidence type="ECO:0000256" key="8">
    <source>
        <dbReference type="ARBA" id="ARBA00023004"/>
    </source>
</evidence>
<dbReference type="FunCoup" id="A0A2V0P5A1">
    <property type="interactions" value="1186"/>
</dbReference>
<dbReference type="PANTHER" id="PTHR42961:SF2">
    <property type="entry name" value="IRON-SULFUR PROTEIN NUBPL"/>
    <property type="match status" value="1"/>
</dbReference>
<accession>A0A2V0P5A1</accession>
<dbReference type="PROSITE" id="PS01215">
    <property type="entry name" value="MRP"/>
    <property type="match status" value="1"/>
</dbReference>
<comment type="cofactor">
    <cofactor evidence="1">
        <name>[4Fe-4S] cluster</name>
        <dbReference type="ChEBI" id="CHEBI:49883"/>
    </cofactor>
</comment>
<evidence type="ECO:0000256" key="3">
    <source>
        <dbReference type="ARBA" id="ARBA00022485"/>
    </source>
</evidence>
<keyword evidence="6" id="KW-0067">ATP-binding</keyword>
<sequence>MTASRLLMLARSARNASCGSARQQQQQQQQQQRPWAGWRGGVGAPSAAAFATQAAAPAPAKRLGLAGVRHIVAIASGKGGVGKSTVAANVAVALATRLGLSVGLVDADIHGPSLPTLMSLEGEPLATPDGLMVPPENYNVKMISMGLFTEDDAPIIWRGPMATKALDKLMLGTDWGRLDVLVIDMPPGTGDTQITLGQRMPLSGAVIVSTPQDIALLDARRGAQMFRRVRVPLLGLVDNMSHHSCPACGHVEPIFGQGGVQRVAEEMGLEVLGQVPLDSAVRKHSDEGVPVVVAAPESKSAAAYFQIAGRVWEKLQQADEEAARRRAAAGGGGGGGGGAGPKITVG</sequence>
<dbReference type="OrthoDB" id="1741334at2759"/>
<dbReference type="AlphaFoldDB" id="A0A2V0P5A1"/>
<feature type="region of interest" description="Disordered" evidence="13">
    <location>
        <begin position="17"/>
        <end position="38"/>
    </location>
</feature>
<keyword evidence="5" id="KW-0547">Nucleotide-binding</keyword>
<dbReference type="GO" id="GO:0005759">
    <property type="term" value="C:mitochondrial matrix"/>
    <property type="evidence" value="ECO:0007669"/>
    <property type="project" value="UniProtKB-ARBA"/>
</dbReference>
<dbReference type="Proteomes" id="UP000247498">
    <property type="component" value="Unassembled WGS sequence"/>
</dbReference>
<dbReference type="GO" id="GO:0046872">
    <property type="term" value="F:metal ion binding"/>
    <property type="evidence" value="ECO:0007669"/>
    <property type="project" value="UniProtKB-KW"/>
</dbReference>
<dbReference type="GO" id="GO:0032981">
    <property type="term" value="P:mitochondrial respiratory chain complex I assembly"/>
    <property type="evidence" value="ECO:0007669"/>
    <property type="project" value="TreeGrafter"/>
</dbReference>
<dbReference type="GO" id="GO:0051539">
    <property type="term" value="F:4 iron, 4 sulfur cluster binding"/>
    <property type="evidence" value="ECO:0007669"/>
    <property type="project" value="UniProtKB-KW"/>
</dbReference>
<proteinExistence type="inferred from homology"/>
<dbReference type="InterPro" id="IPR000808">
    <property type="entry name" value="Mrp-like_CS"/>
</dbReference>
<evidence type="ECO:0000256" key="11">
    <source>
        <dbReference type="ARBA" id="ARBA00024036"/>
    </source>
</evidence>
<evidence type="ECO:0000256" key="5">
    <source>
        <dbReference type="ARBA" id="ARBA00022741"/>
    </source>
</evidence>
<keyword evidence="3" id="KW-0004">4Fe-4S</keyword>
<dbReference type="STRING" id="307507.A0A2V0P5A1"/>
<feature type="compositionally biased region" description="Low complexity" evidence="13">
    <location>
        <begin position="23"/>
        <end position="32"/>
    </location>
</feature>
<evidence type="ECO:0000313" key="14">
    <source>
        <dbReference type="EMBL" id="GBF95061.1"/>
    </source>
</evidence>
<dbReference type="InterPro" id="IPR019591">
    <property type="entry name" value="Mrp/NBP35_ATP-bd"/>
</dbReference>
<keyword evidence="9" id="KW-0411">Iron-sulfur</keyword>
<evidence type="ECO:0000256" key="9">
    <source>
        <dbReference type="ARBA" id="ARBA00023014"/>
    </source>
</evidence>
<evidence type="ECO:0000256" key="2">
    <source>
        <dbReference type="ARBA" id="ARBA00004173"/>
    </source>
</evidence>
<evidence type="ECO:0000256" key="1">
    <source>
        <dbReference type="ARBA" id="ARBA00001966"/>
    </source>
</evidence>
<dbReference type="InterPro" id="IPR027417">
    <property type="entry name" value="P-loop_NTPase"/>
</dbReference>
<comment type="subcellular location">
    <subcellularLocation>
        <location evidence="2">Mitochondrion</location>
    </subcellularLocation>
</comment>
<name>A0A2V0P5A1_9CHLO</name>
<evidence type="ECO:0000256" key="10">
    <source>
        <dbReference type="ARBA" id="ARBA00023128"/>
    </source>
</evidence>
<dbReference type="EMBL" id="BDRX01000059">
    <property type="protein sequence ID" value="GBF95061.1"/>
    <property type="molecule type" value="Genomic_DNA"/>
</dbReference>
<dbReference type="SUPFAM" id="SSF52540">
    <property type="entry name" value="P-loop containing nucleoside triphosphate hydrolases"/>
    <property type="match status" value="1"/>
</dbReference>
<evidence type="ECO:0000256" key="6">
    <source>
        <dbReference type="ARBA" id="ARBA00022840"/>
    </source>
</evidence>
<evidence type="ECO:0000256" key="12">
    <source>
        <dbReference type="ARBA" id="ARBA00081370"/>
    </source>
</evidence>
<dbReference type="GO" id="GO:0140663">
    <property type="term" value="F:ATP-dependent FeS chaperone activity"/>
    <property type="evidence" value="ECO:0007669"/>
    <property type="project" value="InterPro"/>
</dbReference>
<dbReference type="InParanoid" id="A0A2V0P5A1"/>
<dbReference type="InterPro" id="IPR044304">
    <property type="entry name" value="NUBPL-like"/>
</dbReference>
<feature type="region of interest" description="Disordered" evidence="13">
    <location>
        <begin position="322"/>
        <end position="346"/>
    </location>
</feature>
<dbReference type="HAMAP" id="MF_02040">
    <property type="entry name" value="Mrp_NBP35"/>
    <property type="match status" value="1"/>
</dbReference>
<dbReference type="Pfam" id="PF10609">
    <property type="entry name" value="ParA"/>
    <property type="match status" value="1"/>
</dbReference>
<evidence type="ECO:0000313" key="15">
    <source>
        <dbReference type="Proteomes" id="UP000247498"/>
    </source>
</evidence>
<dbReference type="CDD" id="cd02037">
    <property type="entry name" value="Mrp_NBP35"/>
    <property type="match status" value="1"/>
</dbReference>
<keyword evidence="4" id="KW-0479">Metal-binding</keyword>
<keyword evidence="7" id="KW-0809">Transit peptide</keyword>